<dbReference type="InterPro" id="IPR027417">
    <property type="entry name" value="P-loop_NTPase"/>
</dbReference>
<gene>
    <name evidence="3" type="ORF">DFH01_26605</name>
</gene>
<evidence type="ECO:0000256" key="1">
    <source>
        <dbReference type="ARBA" id="ARBA00022741"/>
    </source>
</evidence>
<keyword evidence="2" id="KW-0067">ATP-binding</keyword>
<proteinExistence type="predicted"/>
<name>A0A317F4W5_9PROT</name>
<organism evidence="3 4">
    <name type="scientific">Falsiroseomonas bella</name>
    <dbReference type="NCBI Taxonomy" id="2184016"/>
    <lineage>
        <taxon>Bacteria</taxon>
        <taxon>Pseudomonadati</taxon>
        <taxon>Pseudomonadota</taxon>
        <taxon>Alphaproteobacteria</taxon>
        <taxon>Acetobacterales</taxon>
        <taxon>Roseomonadaceae</taxon>
        <taxon>Falsiroseomonas</taxon>
    </lineage>
</organism>
<accession>A0A317F4W5</accession>
<dbReference type="RefSeq" id="WP_109873570.1">
    <property type="nucleotide sequence ID" value="NZ_QGNA01000008.1"/>
</dbReference>
<dbReference type="PANTHER" id="PTHR43384:SF6">
    <property type="entry name" value="SEPTUM SITE-DETERMINING PROTEIN MIND HOMOLOG, CHLOROPLASTIC"/>
    <property type="match status" value="1"/>
</dbReference>
<sequence>MSATSLASRSGTDSTASDRVEVLAFIADEQSEAALRGGLGPLISELVVRRGGVAAAIRAMEREPTPKVLIVDVAGLEDPTPELEALAAVCEPDVRVLVVGDRDELPLYRRLTHDLGVHEYIYKPLTRDHVARLFGPAIAGAVVEREATGRGGRVVSVLNARGGAGATTVAANLALELSAASRSHVALVDLHLRGGTIGLSLGVKPSSGLRIALEHPDRVDALFLERAAIPVGDRVRVIAAEEPIDAAPTASAESVKRLLELLRHRFNTIVVDLRSPPGAVEKAVLAASRQVLITFGPDVAGVRDALALKRMVLAQGTGSHPLLVLNRLGIPGGLSLPLVEEGLGGRPECVLPWQPKQILRALNLGQPATAACPALKRALVPLVREVSGTAAVRRRGGLFGWLRRA</sequence>
<dbReference type="GO" id="GO:0005829">
    <property type="term" value="C:cytosol"/>
    <property type="evidence" value="ECO:0007669"/>
    <property type="project" value="TreeGrafter"/>
</dbReference>
<dbReference type="Gene3D" id="3.40.50.300">
    <property type="entry name" value="P-loop containing nucleotide triphosphate hydrolases"/>
    <property type="match status" value="1"/>
</dbReference>
<evidence type="ECO:0000256" key="2">
    <source>
        <dbReference type="ARBA" id="ARBA00022840"/>
    </source>
</evidence>
<dbReference type="EMBL" id="QGNA01000008">
    <property type="protein sequence ID" value="PWS34201.1"/>
    <property type="molecule type" value="Genomic_DNA"/>
</dbReference>
<dbReference type="Proteomes" id="UP000245765">
    <property type="component" value="Unassembled WGS sequence"/>
</dbReference>
<keyword evidence="4" id="KW-1185">Reference proteome</keyword>
<dbReference type="GO" id="GO:0005524">
    <property type="term" value="F:ATP binding"/>
    <property type="evidence" value="ECO:0007669"/>
    <property type="project" value="UniProtKB-KW"/>
</dbReference>
<dbReference type="PANTHER" id="PTHR43384">
    <property type="entry name" value="SEPTUM SITE-DETERMINING PROTEIN MIND HOMOLOG, CHLOROPLASTIC-RELATED"/>
    <property type="match status" value="1"/>
</dbReference>
<dbReference type="GO" id="GO:0051782">
    <property type="term" value="P:negative regulation of cell division"/>
    <property type="evidence" value="ECO:0007669"/>
    <property type="project" value="TreeGrafter"/>
</dbReference>
<evidence type="ECO:0000313" key="3">
    <source>
        <dbReference type="EMBL" id="PWS34201.1"/>
    </source>
</evidence>
<dbReference type="AlphaFoldDB" id="A0A317F4W5"/>
<comment type="caution">
    <text evidence="3">The sequence shown here is derived from an EMBL/GenBank/DDBJ whole genome shotgun (WGS) entry which is preliminary data.</text>
</comment>
<keyword evidence="1" id="KW-0547">Nucleotide-binding</keyword>
<reference evidence="4" key="1">
    <citation type="submission" date="2018-05" db="EMBL/GenBank/DDBJ databases">
        <authorList>
            <person name="Du Z."/>
            <person name="Wang X."/>
        </authorList>
    </citation>
    <scope>NUCLEOTIDE SEQUENCE [LARGE SCALE GENOMIC DNA]</scope>
    <source>
        <strain evidence="4">CQN31</strain>
    </source>
</reference>
<dbReference type="SUPFAM" id="SSF52540">
    <property type="entry name" value="P-loop containing nucleoside triphosphate hydrolases"/>
    <property type="match status" value="1"/>
</dbReference>
<evidence type="ECO:0000313" key="4">
    <source>
        <dbReference type="Proteomes" id="UP000245765"/>
    </source>
</evidence>
<dbReference type="InterPro" id="IPR050625">
    <property type="entry name" value="ParA/MinD_ATPase"/>
</dbReference>
<dbReference type="GO" id="GO:0009898">
    <property type="term" value="C:cytoplasmic side of plasma membrane"/>
    <property type="evidence" value="ECO:0007669"/>
    <property type="project" value="TreeGrafter"/>
</dbReference>
<dbReference type="Gene3D" id="3.40.50.2300">
    <property type="match status" value="1"/>
</dbReference>
<protein>
    <submittedName>
        <fullName evidence="3">Pilus assembly protein CpaE</fullName>
    </submittedName>
</protein>
<dbReference type="OrthoDB" id="9783172at2"/>
<dbReference type="GO" id="GO:0016887">
    <property type="term" value="F:ATP hydrolysis activity"/>
    <property type="evidence" value="ECO:0007669"/>
    <property type="project" value="TreeGrafter"/>
</dbReference>